<keyword evidence="2" id="KW-0808">Transferase</keyword>
<dbReference type="OrthoDB" id="9788916at2"/>
<dbReference type="Gene3D" id="3.40.630.30">
    <property type="match status" value="1"/>
</dbReference>
<evidence type="ECO:0000313" key="3">
    <source>
        <dbReference type="Proteomes" id="UP000032544"/>
    </source>
</evidence>
<dbReference type="SUPFAM" id="SSF55729">
    <property type="entry name" value="Acyl-CoA N-acyltransferases (Nat)"/>
    <property type="match status" value="1"/>
</dbReference>
<organism evidence="2 3">
    <name type="scientific">Draconibacterium sediminis</name>
    <dbReference type="NCBI Taxonomy" id="1544798"/>
    <lineage>
        <taxon>Bacteria</taxon>
        <taxon>Pseudomonadati</taxon>
        <taxon>Bacteroidota</taxon>
        <taxon>Bacteroidia</taxon>
        <taxon>Marinilabiliales</taxon>
        <taxon>Prolixibacteraceae</taxon>
        <taxon>Draconibacterium</taxon>
    </lineage>
</organism>
<dbReference type="Proteomes" id="UP000032544">
    <property type="component" value="Unassembled WGS sequence"/>
</dbReference>
<proteinExistence type="predicted"/>
<name>A0A0D8JAV9_9BACT</name>
<dbReference type="RefSeq" id="WP_045031380.1">
    <property type="nucleotide sequence ID" value="NZ_JRHC01000004.1"/>
</dbReference>
<dbReference type="AlphaFoldDB" id="A0A0D8JAV9"/>
<feature type="domain" description="N-acetyltransferase" evidence="1">
    <location>
        <begin position="2"/>
        <end position="134"/>
    </location>
</feature>
<gene>
    <name evidence="2" type="ORF">LH29_16075</name>
</gene>
<protein>
    <submittedName>
        <fullName evidence="2">GNAT family acetyltransferase</fullName>
    </submittedName>
</protein>
<dbReference type="PATRIC" id="fig|1544798.3.peg.3382"/>
<dbReference type="InterPro" id="IPR000182">
    <property type="entry name" value="GNAT_dom"/>
</dbReference>
<keyword evidence="3" id="KW-1185">Reference proteome</keyword>
<dbReference type="EMBL" id="JRHC01000004">
    <property type="protein sequence ID" value="KJF42923.1"/>
    <property type="molecule type" value="Genomic_DNA"/>
</dbReference>
<dbReference type="GO" id="GO:0016747">
    <property type="term" value="F:acyltransferase activity, transferring groups other than amino-acyl groups"/>
    <property type="evidence" value="ECO:0007669"/>
    <property type="project" value="InterPro"/>
</dbReference>
<dbReference type="CDD" id="cd04301">
    <property type="entry name" value="NAT_SF"/>
    <property type="match status" value="1"/>
</dbReference>
<dbReference type="InterPro" id="IPR016181">
    <property type="entry name" value="Acyl_CoA_acyltransferase"/>
</dbReference>
<dbReference type="InterPro" id="IPR053144">
    <property type="entry name" value="Acetyltransferase_Butenolide"/>
</dbReference>
<dbReference type="PROSITE" id="PS51186">
    <property type="entry name" value="GNAT"/>
    <property type="match status" value="1"/>
</dbReference>
<dbReference type="PANTHER" id="PTHR43233:SF1">
    <property type="entry name" value="FAMILY N-ACETYLTRANSFERASE, PUTATIVE (AFU_ORTHOLOGUE AFUA_6G03350)-RELATED"/>
    <property type="match status" value="1"/>
</dbReference>
<accession>A0A0D8JAV9</accession>
<sequence>MIDISTDKEKLDIRVIHSYLANESYWAKGRTLETVQRSIENSLCFGVYLENRQVGFARVITDYAVFAWLLDVFILPEYQGNGYGKKLIRAIMTHNNLQGLRRWGLGTDDAHGLYKQFGFAPLNKPGNMMEILNKTGGQ</sequence>
<dbReference type="STRING" id="1544798.LH29_16075"/>
<evidence type="ECO:0000313" key="2">
    <source>
        <dbReference type="EMBL" id="KJF42923.1"/>
    </source>
</evidence>
<evidence type="ECO:0000259" key="1">
    <source>
        <dbReference type="PROSITE" id="PS51186"/>
    </source>
</evidence>
<dbReference type="PANTHER" id="PTHR43233">
    <property type="entry name" value="FAMILY N-ACETYLTRANSFERASE, PUTATIVE (AFU_ORTHOLOGUE AFUA_6G03350)-RELATED"/>
    <property type="match status" value="1"/>
</dbReference>
<comment type="caution">
    <text evidence="2">The sequence shown here is derived from an EMBL/GenBank/DDBJ whole genome shotgun (WGS) entry which is preliminary data.</text>
</comment>
<reference evidence="2 3" key="1">
    <citation type="submission" date="2014-09" db="EMBL/GenBank/DDBJ databases">
        <title>Draft Genome Sequence of Draconibacterium sp. JN14CK-3.</title>
        <authorList>
            <person name="Dong C."/>
            <person name="Lai Q."/>
            <person name="Shao Z."/>
        </authorList>
    </citation>
    <scope>NUCLEOTIDE SEQUENCE [LARGE SCALE GENOMIC DNA]</scope>
    <source>
        <strain evidence="2 3">JN14CK-3</strain>
    </source>
</reference>
<dbReference type="Pfam" id="PF13508">
    <property type="entry name" value="Acetyltransf_7"/>
    <property type="match status" value="1"/>
</dbReference>